<gene>
    <name evidence="10" type="ORF">NLS_LOCUS6778</name>
</gene>
<keyword evidence="8 9" id="KW-0472">Membrane</keyword>
<dbReference type="Pfam" id="PF03083">
    <property type="entry name" value="MtN3_slv"/>
    <property type="match status" value="1"/>
</dbReference>
<comment type="similarity">
    <text evidence="2 9">Belongs to the SWEET sugar transporter family.</text>
</comment>
<feature type="transmembrane region" description="Helical" evidence="9">
    <location>
        <begin position="31"/>
        <end position="49"/>
    </location>
</feature>
<dbReference type="GO" id="GO:0051119">
    <property type="term" value="F:sugar transmembrane transporter activity"/>
    <property type="evidence" value="ECO:0007669"/>
    <property type="project" value="InterPro"/>
</dbReference>
<dbReference type="STRING" id="42156.A0A3P6T991"/>
<name>A0A3P6T991_LITSI</name>
<organism evidence="10 11">
    <name type="scientific">Litomosoides sigmodontis</name>
    <name type="common">Filarial nematode worm</name>
    <dbReference type="NCBI Taxonomy" id="42156"/>
    <lineage>
        <taxon>Eukaryota</taxon>
        <taxon>Metazoa</taxon>
        <taxon>Ecdysozoa</taxon>
        <taxon>Nematoda</taxon>
        <taxon>Chromadorea</taxon>
        <taxon>Rhabditida</taxon>
        <taxon>Spirurina</taxon>
        <taxon>Spiruromorpha</taxon>
        <taxon>Filarioidea</taxon>
        <taxon>Onchocercidae</taxon>
        <taxon>Litomosoides</taxon>
    </lineage>
</organism>
<evidence type="ECO:0000313" key="11">
    <source>
        <dbReference type="Proteomes" id="UP000277928"/>
    </source>
</evidence>
<feature type="transmembrane region" description="Helical" evidence="9">
    <location>
        <begin position="93"/>
        <end position="114"/>
    </location>
</feature>
<reference evidence="10 11" key="1">
    <citation type="submission" date="2018-08" db="EMBL/GenBank/DDBJ databases">
        <authorList>
            <person name="Laetsch R D."/>
            <person name="Stevens L."/>
            <person name="Kumar S."/>
            <person name="Blaxter L. M."/>
        </authorList>
    </citation>
    <scope>NUCLEOTIDE SEQUENCE [LARGE SCALE GENOMIC DNA]</scope>
</reference>
<dbReference type="GO" id="GO:0012505">
    <property type="term" value="C:endomembrane system"/>
    <property type="evidence" value="ECO:0007669"/>
    <property type="project" value="UniProtKB-SubCell"/>
</dbReference>
<evidence type="ECO:0000256" key="1">
    <source>
        <dbReference type="ARBA" id="ARBA00004127"/>
    </source>
</evidence>
<evidence type="ECO:0000256" key="4">
    <source>
        <dbReference type="ARBA" id="ARBA00022597"/>
    </source>
</evidence>
<dbReference type="Gene3D" id="1.20.1280.290">
    <property type="match status" value="2"/>
</dbReference>
<dbReference type="EMBL" id="UYRX01000628">
    <property type="protein sequence ID" value="VDK84706.1"/>
    <property type="molecule type" value="Genomic_DNA"/>
</dbReference>
<accession>A0A3P6T991</accession>
<dbReference type="OrthoDB" id="409725at2759"/>
<keyword evidence="7 9" id="KW-1133">Transmembrane helix</keyword>
<dbReference type="PANTHER" id="PTHR10791">
    <property type="entry name" value="RAG1-ACTIVATING PROTEIN 1"/>
    <property type="match status" value="1"/>
</dbReference>
<sequence>MAEYSTTINQWTLTTIEFLKEFYNYYKNNPLWNSLLISTGIFYILFITIPLKTVYKWYRQKTSDIDSPVPYLATYIGSSLWLRYSMYTGNLEVIILQAFSVSMQMFFLITMLFYRTKKMKLLQILCLITTLLGMLFLWAQMLQTENGKVLIGTVATCAQAIAALACLLLVHKAVKRKTVDFVPLGSVAFTSVLELHIVIYSIGIRDLHLLIANGAFMITSTVLLLMFLIYPSKSPKTKQEKNSHSSAPIQ</sequence>
<feature type="transmembrane region" description="Helical" evidence="9">
    <location>
        <begin position="149"/>
        <end position="170"/>
    </location>
</feature>
<proteinExistence type="inferred from homology"/>
<dbReference type="InterPro" id="IPR047664">
    <property type="entry name" value="SWEET"/>
</dbReference>
<keyword evidence="4 9" id="KW-0762">Sugar transport</keyword>
<evidence type="ECO:0000256" key="5">
    <source>
        <dbReference type="ARBA" id="ARBA00022692"/>
    </source>
</evidence>
<keyword evidence="3 9" id="KW-0813">Transport</keyword>
<comment type="subcellular location">
    <subcellularLocation>
        <location evidence="1">Endomembrane system</location>
        <topology evidence="1">Multi-pass membrane protein</topology>
    </subcellularLocation>
</comment>
<dbReference type="GO" id="GO:0016020">
    <property type="term" value="C:membrane"/>
    <property type="evidence" value="ECO:0007669"/>
    <property type="project" value="InterPro"/>
</dbReference>
<evidence type="ECO:0000256" key="7">
    <source>
        <dbReference type="ARBA" id="ARBA00022989"/>
    </source>
</evidence>
<dbReference type="OMA" id="CPYLIYK"/>
<evidence type="ECO:0000256" key="3">
    <source>
        <dbReference type="ARBA" id="ARBA00022448"/>
    </source>
</evidence>
<dbReference type="Proteomes" id="UP000277928">
    <property type="component" value="Unassembled WGS sequence"/>
</dbReference>
<dbReference type="PANTHER" id="PTHR10791:SF233">
    <property type="entry name" value="SUGAR TRANSPORTER SWEET"/>
    <property type="match status" value="1"/>
</dbReference>
<evidence type="ECO:0000256" key="8">
    <source>
        <dbReference type="ARBA" id="ARBA00023136"/>
    </source>
</evidence>
<dbReference type="InterPro" id="IPR004316">
    <property type="entry name" value="SWEET_rpt"/>
</dbReference>
<evidence type="ECO:0000256" key="2">
    <source>
        <dbReference type="ARBA" id="ARBA00007809"/>
    </source>
</evidence>
<evidence type="ECO:0000256" key="6">
    <source>
        <dbReference type="ARBA" id="ARBA00022737"/>
    </source>
</evidence>
<feature type="transmembrane region" description="Helical" evidence="9">
    <location>
        <begin position="209"/>
        <end position="230"/>
    </location>
</feature>
<keyword evidence="5 9" id="KW-0812">Transmembrane</keyword>
<keyword evidence="6" id="KW-0677">Repeat</keyword>
<comment type="function">
    <text evidence="9">Mediates sugar transport across membranes.</text>
</comment>
<dbReference type="AlphaFoldDB" id="A0A3P6T991"/>
<feature type="transmembrane region" description="Helical" evidence="9">
    <location>
        <begin position="121"/>
        <end position="143"/>
    </location>
</feature>
<evidence type="ECO:0000256" key="9">
    <source>
        <dbReference type="RuleBase" id="RU910715"/>
    </source>
</evidence>
<evidence type="ECO:0000313" key="10">
    <source>
        <dbReference type="EMBL" id="VDK84706.1"/>
    </source>
</evidence>
<protein>
    <recommendedName>
        <fullName evidence="9">Sugar transporter SWEET</fullName>
    </recommendedName>
</protein>
<keyword evidence="11" id="KW-1185">Reference proteome</keyword>
<comment type="caution">
    <text evidence="9">Lacks conserved residue(s) required for the propagation of feature annotation.</text>
</comment>
<feature type="transmembrane region" description="Helical" evidence="9">
    <location>
        <begin position="182"/>
        <end position="203"/>
    </location>
</feature>